<evidence type="ECO:0000313" key="1">
    <source>
        <dbReference type="EMBL" id="QYS99934.1"/>
    </source>
</evidence>
<name>A0A8G0LHB7_9HYPO</name>
<sequence length="116" mass="13726">MILRGQRTAQKDRACGQAMDEKHIFLPTCIFFYLRKVPQVLHTERRDPARGQEQPANLCLAPSLFDPALRPRVRYQPTTVFSRKTRLWISPELNPVLDRINTCNWLIFLEFCERIR</sequence>
<accession>A0A8G0LHB7</accession>
<reference evidence="1 2" key="1">
    <citation type="journal article" date="2021" name="BMC Genomics">
        <title>Telomere-to-telomere genome assembly of asparaginase-producing Trichoderma simmonsii.</title>
        <authorList>
            <person name="Chung D."/>
            <person name="Kwon Y.M."/>
            <person name="Yang Y."/>
        </authorList>
    </citation>
    <scope>NUCLEOTIDE SEQUENCE [LARGE SCALE GENOMIC DNA]</scope>
    <source>
        <strain evidence="1 2">GH-Sj1</strain>
    </source>
</reference>
<organism evidence="1 2">
    <name type="scientific">Trichoderma simmonsii</name>
    <dbReference type="NCBI Taxonomy" id="1491479"/>
    <lineage>
        <taxon>Eukaryota</taxon>
        <taxon>Fungi</taxon>
        <taxon>Dikarya</taxon>
        <taxon>Ascomycota</taxon>
        <taxon>Pezizomycotina</taxon>
        <taxon>Sordariomycetes</taxon>
        <taxon>Hypocreomycetidae</taxon>
        <taxon>Hypocreales</taxon>
        <taxon>Hypocreaceae</taxon>
        <taxon>Trichoderma</taxon>
    </lineage>
</organism>
<dbReference type="AlphaFoldDB" id="A0A8G0LHB7"/>
<dbReference type="Proteomes" id="UP000826661">
    <property type="component" value="Chromosome III"/>
</dbReference>
<proteinExistence type="predicted"/>
<gene>
    <name evidence="1" type="ORF">H0G86_007053</name>
</gene>
<evidence type="ECO:0000313" key="2">
    <source>
        <dbReference type="Proteomes" id="UP000826661"/>
    </source>
</evidence>
<dbReference type="EMBL" id="CP075866">
    <property type="protein sequence ID" value="QYS99934.1"/>
    <property type="molecule type" value="Genomic_DNA"/>
</dbReference>
<keyword evidence="2" id="KW-1185">Reference proteome</keyword>
<protein>
    <submittedName>
        <fullName evidence="1">Uncharacterized protein</fullName>
    </submittedName>
</protein>